<feature type="signal peptide" evidence="1">
    <location>
        <begin position="1"/>
        <end position="23"/>
    </location>
</feature>
<accession>A0A2S8FU46</accession>
<name>A0A2S8FU46_9BACT</name>
<keyword evidence="1" id="KW-0732">Signal</keyword>
<feature type="chain" id="PRO_5015504365" evidence="1">
    <location>
        <begin position="24"/>
        <end position="242"/>
    </location>
</feature>
<dbReference type="AlphaFoldDB" id="A0A2S8FU46"/>
<dbReference type="RefSeq" id="WP_105352061.1">
    <property type="nucleotide sequence ID" value="NZ_PUIA01000026.1"/>
</dbReference>
<proteinExistence type="predicted"/>
<dbReference type="GO" id="GO:0008237">
    <property type="term" value="F:metallopeptidase activity"/>
    <property type="evidence" value="ECO:0007669"/>
    <property type="project" value="InterPro"/>
</dbReference>
<sequence length="242" mass="27833">MNKTIVFTQLLMLVFLTAGQLLAKDSPALPASHTIRNVEGWNVRVDDRLLTGEHKDKGERALKLLTARLVAIDVVMPEASLEKIRQVVIQLDLDYGKLTAMQYHPDKGWLKRNGYNEDLAKCVHIPSVDAFLSPYENHRMPWVVLHELAHAYHDQFLGFDNARIQSAWDKFKENQNYQSVLTSPGHLREHYALTNPKEFFAEMTEAYFGSNDFYPFVTGELKKDEPEVFALMQEMWGNLPGR</sequence>
<organism evidence="2 3">
    <name type="scientific">Blastopirellula marina</name>
    <dbReference type="NCBI Taxonomy" id="124"/>
    <lineage>
        <taxon>Bacteria</taxon>
        <taxon>Pseudomonadati</taxon>
        <taxon>Planctomycetota</taxon>
        <taxon>Planctomycetia</taxon>
        <taxon>Pirellulales</taxon>
        <taxon>Pirellulaceae</taxon>
        <taxon>Blastopirellula</taxon>
    </lineage>
</organism>
<dbReference type="EMBL" id="PUIA01000026">
    <property type="protein sequence ID" value="PQO35706.1"/>
    <property type="molecule type" value="Genomic_DNA"/>
</dbReference>
<dbReference type="OrthoDB" id="5702724at2"/>
<dbReference type="InterPro" id="IPR024079">
    <property type="entry name" value="MetalloPept_cat_dom_sf"/>
</dbReference>
<dbReference type="SUPFAM" id="SSF55486">
    <property type="entry name" value="Metalloproteases ('zincins'), catalytic domain"/>
    <property type="match status" value="1"/>
</dbReference>
<protein>
    <submittedName>
        <fullName evidence="2">Metallopeptidase</fullName>
    </submittedName>
</protein>
<dbReference type="Proteomes" id="UP000240009">
    <property type="component" value="Unassembled WGS sequence"/>
</dbReference>
<evidence type="ECO:0000313" key="3">
    <source>
        <dbReference type="Proteomes" id="UP000240009"/>
    </source>
</evidence>
<evidence type="ECO:0000313" key="2">
    <source>
        <dbReference type="EMBL" id="PQO35706.1"/>
    </source>
</evidence>
<dbReference type="Gene3D" id="3.40.390.10">
    <property type="entry name" value="Collagenase (Catalytic Domain)"/>
    <property type="match status" value="1"/>
</dbReference>
<gene>
    <name evidence="2" type="ORF">C5Y96_08610</name>
</gene>
<reference evidence="2 3" key="1">
    <citation type="submission" date="2018-02" db="EMBL/GenBank/DDBJ databases">
        <title>Comparative genomes isolates from brazilian mangrove.</title>
        <authorList>
            <person name="Araujo J.E."/>
            <person name="Taketani R.G."/>
            <person name="Silva M.C.P."/>
            <person name="Loureco M.V."/>
            <person name="Andreote F.D."/>
        </authorList>
    </citation>
    <scope>NUCLEOTIDE SEQUENCE [LARGE SCALE GENOMIC DNA]</scope>
    <source>
        <strain evidence="2 3">HEX-2 MGV</strain>
    </source>
</reference>
<evidence type="ECO:0000256" key="1">
    <source>
        <dbReference type="SAM" id="SignalP"/>
    </source>
</evidence>
<comment type="caution">
    <text evidence="2">The sequence shown here is derived from an EMBL/GenBank/DDBJ whole genome shotgun (WGS) entry which is preliminary data.</text>
</comment>